<organism evidence="1 2">
    <name type="scientific">Pseudomonas syringae pv. japonica str. M301072</name>
    <dbReference type="NCBI Taxonomy" id="629262"/>
    <lineage>
        <taxon>Bacteria</taxon>
        <taxon>Pseudomonadati</taxon>
        <taxon>Pseudomonadota</taxon>
        <taxon>Gammaproteobacteria</taxon>
        <taxon>Pseudomonadales</taxon>
        <taxon>Pseudomonadaceae</taxon>
        <taxon>Pseudomonas</taxon>
        <taxon>Pseudomonas syringae</taxon>
    </lineage>
</organism>
<protein>
    <submittedName>
        <fullName evidence="1">Uncharacterized protein</fullName>
    </submittedName>
</protein>
<dbReference type="Proteomes" id="UP000004471">
    <property type="component" value="Unassembled WGS sequence"/>
</dbReference>
<dbReference type="InterPro" id="IPR009784">
    <property type="entry name" value="DUF1349"/>
</dbReference>
<sequence length="53" mass="5827">GLRWPLLRLAPFPVSESYAVGPMCCSPERGGLEVVFSHFEVMPALGKDLHDLT</sequence>
<reference evidence="1 2" key="1">
    <citation type="journal article" date="2011" name="PLoS Pathog.">
        <title>Dynamic evolution of pathogenicity revealed by sequencing and comparative genomics of 19 Pseudomonas syringae isolates.</title>
        <authorList>
            <person name="Baltrus D.A."/>
            <person name="Nishimura M.T."/>
            <person name="Romanchuk A."/>
            <person name="Chang J.H."/>
            <person name="Mukhtar M.S."/>
            <person name="Cherkis K."/>
            <person name="Roach J."/>
            <person name="Grant S.R."/>
            <person name="Jones C.D."/>
            <person name="Dangl J.L."/>
        </authorList>
    </citation>
    <scope>NUCLEOTIDE SEQUENCE [LARGE SCALE GENOMIC DNA]</scope>
    <source>
        <strain evidence="2">M301072PT</strain>
    </source>
</reference>
<dbReference type="Pfam" id="PF07081">
    <property type="entry name" value="DUF1349"/>
    <property type="match status" value="1"/>
</dbReference>
<comment type="caution">
    <text evidence="1">The sequence shown here is derived from an EMBL/GenBank/DDBJ whole genome shotgun (WGS) entry which is preliminary data.</text>
</comment>
<dbReference type="Gene3D" id="2.60.120.200">
    <property type="match status" value="1"/>
</dbReference>
<dbReference type="EMBL" id="AEAH01001927">
    <property type="protein sequence ID" value="EGH33777.1"/>
    <property type="molecule type" value="Genomic_DNA"/>
</dbReference>
<dbReference type="AlphaFoldDB" id="F3FU85"/>
<feature type="non-terminal residue" evidence="1">
    <location>
        <position position="1"/>
    </location>
</feature>
<evidence type="ECO:0000313" key="1">
    <source>
        <dbReference type="EMBL" id="EGH33777.1"/>
    </source>
</evidence>
<gene>
    <name evidence="1" type="ORF">PSYJA_34650</name>
</gene>
<dbReference type="HOGENOM" id="CLU_3055217_0_0_6"/>
<name>F3FU85_PSESX</name>
<proteinExistence type="predicted"/>
<dbReference type="PATRIC" id="fig|629262.5.peg.5486"/>
<accession>F3FU85</accession>
<evidence type="ECO:0000313" key="2">
    <source>
        <dbReference type="Proteomes" id="UP000004471"/>
    </source>
</evidence>